<reference evidence="2 3" key="1">
    <citation type="submission" date="2019-08" db="EMBL/GenBank/DDBJ databases">
        <authorList>
            <person name="Alioto T."/>
            <person name="Alioto T."/>
            <person name="Gomez Garrido J."/>
        </authorList>
    </citation>
    <scope>NUCLEOTIDE SEQUENCE [LARGE SCALE GENOMIC DNA]</scope>
</reference>
<dbReference type="EMBL" id="CABPRJ010002065">
    <property type="protein sequence ID" value="VVC42930.1"/>
    <property type="molecule type" value="Genomic_DNA"/>
</dbReference>
<accession>A0A5E4NGV1</accession>
<evidence type="ECO:0000313" key="3">
    <source>
        <dbReference type="Proteomes" id="UP000325440"/>
    </source>
</evidence>
<keyword evidence="3" id="KW-1185">Reference proteome</keyword>
<organism evidence="2 3">
    <name type="scientific">Cinara cedri</name>
    <dbReference type="NCBI Taxonomy" id="506608"/>
    <lineage>
        <taxon>Eukaryota</taxon>
        <taxon>Metazoa</taxon>
        <taxon>Ecdysozoa</taxon>
        <taxon>Arthropoda</taxon>
        <taxon>Hexapoda</taxon>
        <taxon>Insecta</taxon>
        <taxon>Pterygota</taxon>
        <taxon>Neoptera</taxon>
        <taxon>Paraneoptera</taxon>
        <taxon>Hemiptera</taxon>
        <taxon>Sternorrhyncha</taxon>
        <taxon>Aphidomorpha</taxon>
        <taxon>Aphidoidea</taxon>
        <taxon>Aphididae</taxon>
        <taxon>Lachninae</taxon>
        <taxon>Cinara</taxon>
    </lineage>
</organism>
<evidence type="ECO:0000256" key="1">
    <source>
        <dbReference type="SAM" id="MobiDB-lite"/>
    </source>
</evidence>
<sequence length="185" mass="19691">MDRYHLKKLFMEDNIGSIEVTTAGGSETQLSAGESAQAGFLRSSSCNCRVLEVSSLASTSLNATADEESVSIVYNDNDSTVRDPSIADLGRLNGRKRRLPASSTDYSCLKKLRDGSSNGPVSINYYSTASPSYSLDSPTYSPPSTSYSLDSPTYSPPSTSHSLDSPTYSPPSASNSLDSPTYSPL</sequence>
<gene>
    <name evidence="2" type="ORF">CINCED_3A015567</name>
</gene>
<feature type="region of interest" description="Disordered" evidence="1">
    <location>
        <begin position="133"/>
        <end position="185"/>
    </location>
</feature>
<proteinExistence type="predicted"/>
<evidence type="ECO:0000313" key="2">
    <source>
        <dbReference type="EMBL" id="VVC42930.1"/>
    </source>
</evidence>
<name>A0A5E4NGV1_9HEMI</name>
<dbReference type="Proteomes" id="UP000325440">
    <property type="component" value="Unassembled WGS sequence"/>
</dbReference>
<feature type="compositionally biased region" description="Polar residues" evidence="1">
    <location>
        <begin position="161"/>
        <end position="185"/>
    </location>
</feature>
<feature type="non-terminal residue" evidence="2">
    <location>
        <position position="185"/>
    </location>
</feature>
<dbReference type="AlphaFoldDB" id="A0A5E4NGV1"/>
<feature type="compositionally biased region" description="Low complexity" evidence="1">
    <location>
        <begin position="133"/>
        <end position="160"/>
    </location>
</feature>
<protein>
    <submittedName>
        <fullName evidence="2">Uncharacterized protein</fullName>
    </submittedName>
</protein>